<accession>A0A9X2FX41</accession>
<evidence type="ECO:0000313" key="1">
    <source>
        <dbReference type="EMBL" id="MCP1339235.1"/>
    </source>
</evidence>
<organism evidence="1 2">
    <name type="scientific">Idiomarina rhizosphaerae</name>
    <dbReference type="NCBI Taxonomy" id="2961572"/>
    <lineage>
        <taxon>Bacteria</taxon>
        <taxon>Pseudomonadati</taxon>
        <taxon>Pseudomonadota</taxon>
        <taxon>Gammaproteobacteria</taxon>
        <taxon>Alteromonadales</taxon>
        <taxon>Idiomarinaceae</taxon>
        <taxon>Idiomarina</taxon>
    </lineage>
</organism>
<reference evidence="1" key="1">
    <citation type="submission" date="2022-06" db="EMBL/GenBank/DDBJ databases">
        <title>Idiomarina rhizosphaerae M1R2S28.</title>
        <authorList>
            <person name="Sun J.-Q."/>
            <person name="Li L.-F."/>
        </authorList>
    </citation>
    <scope>NUCLEOTIDE SEQUENCE</scope>
    <source>
        <strain evidence="1">M1R2S28</strain>
    </source>
</reference>
<evidence type="ECO:0008006" key="3">
    <source>
        <dbReference type="Google" id="ProtNLM"/>
    </source>
</evidence>
<name>A0A9X2FX41_9GAMM</name>
<evidence type="ECO:0000313" key="2">
    <source>
        <dbReference type="Proteomes" id="UP001139474"/>
    </source>
</evidence>
<gene>
    <name evidence="1" type="ORF">NJR55_06470</name>
</gene>
<protein>
    <recommendedName>
        <fullName evidence="3">Lipoprotein</fullName>
    </recommendedName>
</protein>
<comment type="caution">
    <text evidence="1">The sequence shown here is derived from an EMBL/GenBank/DDBJ whole genome shotgun (WGS) entry which is preliminary data.</text>
</comment>
<dbReference type="PROSITE" id="PS51257">
    <property type="entry name" value="PROKAR_LIPOPROTEIN"/>
    <property type="match status" value="1"/>
</dbReference>
<dbReference type="RefSeq" id="WP_253618869.1">
    <property type="nucleotide sequence ID" value="NZ_JAMZDE010000006.1"/>
</dbReference>
<dbReference type="EMBL" id="JAMZDE010000006">
    <property type="protein sequence ID" value="MCP1339235.1"/>
    <property type="molecule type" value="Genomic_DNA"/>
</dbReference>
<dbReference type="AlphaFoldDB" id="A0A9X2FX41"/>
<dbReference type="Proteomes" id="UP001139474">
    <property type="component" value="Unassembled WGS sequence"/>
</dbReference>
<sequence>MKRLTILTALASLLIAGCGHYNYAVKRDGSPVPYKNKYADNDDNQYEFYSTLYKVNADSRFSDLVEITHLNDVYNSHQGTPESTWRKSFLSFNLSDESGVEVIPESVVLEHYSESGVRIMPSKVESTVSKCSGKVGCRESVVLHYEKGMPEKLLEKVSFKLIINGQEKTVSYTLPLEYKYQYSFWDVMMGV</sequence>
<keyword evidence="2" id="KW-1185">Reference proteome</keyword>
<proteinExistence type="predicted"/>